<evidence type="ECO:0000259" key="1">
    <source>
        <dbReference type="Pfam" id="PF05685"/>
    </source>
</evidence>
<evidence type="ECO:0000313" key="2">
    <source>
        <dbReference type="EMBL" id="MFC0562633.1"/>
    </source>
</evidence>
<dbReference type="InterPro" id="IPR011335">
    <property type="entry name" value="Restrct_endonuc-II-like"/>
</dbReference>
<dbReference type="RefSeq" id="WP_377334455.1">
    <property type="nucleotide sequence ID" value="NZ_JBHLUE010000001.1"/>
</dbReference>
<dbReference type="PANTHER" id="PTHR35400">
    <property type="entry name" value="SLR1083 PROTEIN"/>
    <property type="match status" value="1"/>
</dbReference>
<dbReference type="Proteomes" id="UP001589894">
    <property type="component" value="Unassembled WGS sequence"/>
</dbReference>
<keyword evidence="2" id="KW-0378">Hydrolase</keyword>
<dbReference type="PANTHER" id="PTHR35400:SF3">
    <property type="entry name" value="SLL1072 PROTEIN"/>
    <property type="match status" value="1"/>
</dbReference>
<accession>A0ABV6NPD4</accession>
<dbReference type="Pfam" id="PF05685">
    <property type="entry name" value="Uma2"/>
    <property type="match status" value="1"/>
</dbReference>
<comment type="caution">
    <text evidence="2">The sequence shown here is derived from an EMBL/GenBank/DDBJ whole genome shotgun (WGS) entry which is preliminary data.</text>
</comment>
<dbReference type="InterPro" id="IPR012296">
    <property type="entry name" value="Nuclease_put_TT1808"/>
</dbReference>
<keyword evidence="3" id="KW-1185">Reference proteome</keyword>
<organism evidence="2 3">
    <name type="scientific">Plantactinospora siamensis</name>
    <dbReference type="NCBI Taxonomy" id="555372"/>
    <lineage>
        <taxon>Bacteria</taxon>
        <taxon>Bacillati</taxon>
        <taxon>Actinomycetota</taxon>
        <taxon>Actinomycetes</taxon>
        <taxon>Micromonosporales</taxon>
        <taxon>Micromonosporaceae</taxon>
        <taxon>Plantactinospora</taxon>
    </lineage>
</organism>
<reference evidence="2 3" key="1">
    <citation type="submission" date="2024-09" db="EMBL/GenBank/DDBJ databases">
        <authorList>
            <person name="Sun Q."/>
            <person name="Mori K."/>
        </authorList>
    </citation>
    <scope>NUCLEOTIDE SEQUENCE [LARGE SCALE GENOMIC DNA]</scope>
    <source>
        <strain evidence="2 3">TBRC 2205</strain>
    </source>
</reference>
<gene>
    <name evidence="2" type="ORF">ACFFHU_00355</name>
</gene>
<dbReference type="EMBL" id="JBHLUE010000001">
    <property type="protein sequence ID" value="MFC0562633.1"/>
    <property type="molecule type" value="Genomic_DNA"/>
</dbReference>
<feature type="domain" description="Putative restriction endonuclease" evidence="1">
    <location>
        <begin position="15"/>
        <end position="177"/>
    </location>
</feature>
<evidence type="ECO:0000313" key="3">
    <source>
        <dbReference type="Proteomes" id="UP001589894"/>
    </source>
</evidence>
<dbReference type="CDD" id="cd06260">
    <property type="entry name" value="DUF820-like"/>
    <property type="match status" value="1"/>
</dbReference>
<keyword evidence="2" id="KW-0540">Nuclease</keyword>
<proteinExistence type="predicted"/>
<dbReference type="InterPro" id="IPR008538">
    <property type="entry name" value="Uma2"/>
</dbReference>
<keyword evidence="2" id="KW-0255">Endonuclease</keyword>
<name>A0ABV6NPD4_9ACTN</name>
<protein>
    <submittedName>
        <fullName evidence="2">Uma2 family endonuclease</fullName>
    </submittedName>
</protein>
<sequence>MSVAVLEHVGPWTEAEYLALGETTDRIELLDGSLLVSPAPSKRHQHLSRRLANAVDPAAAARGLLVFEAVNVRLRTDRIVIPDLVVADTDEEGAVIDAAEVRLVGEIVSPGNAAADRLVKMQLYAAAGIGSYLLVEPRQGDELVLRLHRLVEAHYVEQTVVRSGERLRLTDPVELSLDPRSLLAR</sequence>
<dbReference type="SUPFAM" id="SSF52980">
    <property type="entry name" value="Restriction endonuclease-like"/>
    <property type="match status" value="1"/>
</dbReference>
<dbReference type="GO" id="GO:0004519">
    <property type="term" value="F:endonuclease activity"/>
    <property type="evidence" value="ECO:0007669"/>
    <property type="project" value="UniProtKB-KW"/>
</dbReference>
<dbReference type="Gene3D" id="3.90.1570.10">
    <property type="entry name" value="tt1808, chain A"/>
    <property type="match status" value="1"/>
</dbReference>